<accession>X0UE62</accession>
<sequence>MSLSFDAWWTLVLTLLLGTPILSLLGALGAALVVSVKRGGVLLSLLVLPLCIPVLIFATTAVQTAGIGMSVEGHLSFLGALLALAVSLTPFAIAGALSVTGGDT</sequence>
<dbReference type="GO" id="GO:0016020">
    <property type="term" value="C:membrane"/>
    <property type="evidence" value="ECO:0007669"/>
    <property type="project" value="UniProtKB-SubCell"/>
</dbReference>
<keyword evidence="5 6" id="KW-0472">Membrane</keyword>
<evidence type="ECO:0000256" key="6">
    <source>
        <dbReference type="SAM" id="Phobius"/>
    </source>
</evidence>
<comment type="caution">
    <text evidence="7">The sequence shown here is derived from an EMBL/GenBank/DDBJ whole genome shotgun (WGS) entry which is preliminary data.</text>
</comment>
<dbReference type="Pfam" id="PF03379">
    <property type="entry name" value="CcmB"/>
    <property type="match status" value="1"/>
</dbReference>
<proteinExistence type="inferred from homology"/>
<feature type="transmembrane region" description="Helical" evidence="6">
    <location>
        <begin position="12"/>
        <end position="34"/>
    </location>
</feature>
<evidence type="ECO:0008006" key="8">
    <source>
        <dbReference type="Google" id="ProtNLM"/>
    </source>
</evidence>
<keyword evidence="3 6" id="KW-0812">Transmembrane</keyword>
<reference evidence="7" key="1">
    <citation type="journal article" date="2014" name="Front. Microbiol.">
        <title>High frequency of phylogenetically diverse reductive dehalogenase-homologous genes in deep subseafloor sedimentary metagenomes.</title>
        <authorList>
            <person name="Kawai M."/>
            <person name="Futagami T."/>
            <person name="Toyoda A."/>
            <person name="Takaki Y."/>
            <person name="Nishi S."/>
            <person name="Hori S."/>
            <person name="Arai W."/>
            <person name="Tsubouchi T."/>
            <person name="Morono Y."/>
            <person name="Uchiyama I."/>
            <person name="Ito T."/>
            <person name="Fujiyama A."/>
            <person name="Inagaki F."/>
            <person name="Takami H."/>
        </authorList>
    </citation>
    <scope>NUCLEOTIDE SEQUENCE</scope>
    <source>
        <strain evidence="7">Expedition CK06-06</strain>
    </source>
</reference>
<evidence type="ECO:0000256" key="1">
    <source>
        <dbReference type="ARBA" id="ARBA00004141"/>
    </source>
</evidence>
<organism evidence="7">
    <name type="scientific">marine sediment metagenome</name>
    <dbReference type="NCBI Taxonomy" id="412755"/>
    <lineage>
        <taxon>unclassified sequences</taxon>
        <taxon>metagenomes</taxon>
        <taxon>ecological metagenomes</taxon>
    </lineage>
</organism>
<evidence type="ECO:0000256" key="3">
    <source>
        <dbReference type="ARBA" id="ARBA00022692"/>
    </source>
</evidence>
<dbReference type="PRINTS" id="PR01414">
    <property type="entry name" value="CCMBBIOGNSIS"/>
</dbReference>
<evidence type="ECO:0000256" key="2">
    <source>
        <dbReference type="ARBA" id="ARBA00010544"/>
    </source>
</evidence>
<keyword evidence="4 6" id="KW-1133">Transmembrane helix</keyword>
<gene>
    <name evidence="7" type="ORF">S01H1_26947</name>
</gene>
<dbReference type="GO" id="GO:0015232">
    <property type="term" value="F:heme transmembrane transporter activity"/>
    <property type="evidence" value="ECO:0007669"/>
    <property type="project" value="InterPro"/>
</dbReference>
<dbReference type="EMBL" id="BARS01016371">
    <property type="protein sequence ID" value="GAF86780.1"/>
    <property type="molecule type" value="Genomic_DNA"/>
</dbReference>
<evidence type="ECO:0000256" key="5">
    <source>
        <dbReference type="ARBA" id="ARBA00023136"/>
    </source>
</evidence>
<feature type="transmembrane region" description="Helical" evidence="6">
    <location>
        <begin position="74"/>
        <end position="99"/>
    </location>
</feature>
<comment type="similarity">
    <text evidence="2">Belongs to the CcmB/CycW/HelB family.</text>
</comment>
<evidence type="ECO:0000313" key="7">
    <source>
        <dbReference type="EMBL" id="GAF86780.1"/>
    </source>
</evidence>
<dbReference type="InterPro" id="IPR003544">
    <property type="entry name" value="Cyt_c_biogenesis_CcmB"/>
</dbReference>
<comment type="subcellular location">
    <subcellularLocation>
        <location evidence="1">Membrane</location>
        <topology evidence="1">Multi-pass membrane protein</topology>
    </subcellularLocation>
</comment>
<name>X0UE62_9ZZZZ</name>
<evidence type="ECO:0000256" key="4">
    <source>
        <dbReference type="ARBA" id="ARBA00022989"/>
    </source>
</evidence>
<dbReference type="AlphaFoldDB" id="X0UE62"/>
<protein>
    <recommendedName>
        <fullName evidence="8">Heme exporter protein CcmB</fullName>
    </recommendedName>
</protein>
<feature type="transmembrane region" description="Helical" evidence="6">
    <location>
        <begin position="41"/>
        <end position="62"/>
    </location>
</feature>
<dbReference type="GO" id="GO:0017004">
    <property type="term" value="P:cytochrome complex assembly"/>
    <property type="evidence" value="ECO:0007669"/>
    <property type="project" value="InterPro"/>
</dbReference>